<dbReference type="InterPro" id="IPR040256">
    <property type="entry name" value="At4g02000-like"/>
</dbReference>
<comment type="caution">
    <text evidence="2">The sequence shown here is derived from an EMBL/GenBank/DDBJ whole genome shotgun (WGS) entry which is preliminary data.</text>
</comment>
<feature type="domain" description="DUF4283" evidence="1">
    <location>
        <begin position="83"/>
        <end position="140"/>
    </location>
</feature>
<protein>
    <recommendedName>
        <fullName evidence="1">DUF4283 domain-containing protein</fullName>
    </recommendedName>
</protein>
<sequence length="299" mass="34220">MIPADGQPPAMDGLSLASSSQFLPLPIKTNSLQSPGTSNLELLTAAKNKCSDIIRHNGFKDKDIKDKVNVDPIPMKKSDILGGKFSYEALDIVELRELIPKYCGIVGDCKIGHLQSRHILMRYNRIKDYINMLSKKLYYIIAKDSYAYQMCPFIYGANFKASEETSQATTWISFQNILPTFFVNEVLFSLAAVVGEPLQLNLATINKTRPSCARVKVQLDMLVDKPQYVQLQIENNNNQEIKIIKVKIQYDSLPRNVEFRVTKRRSAGYCNQNYNRRNNTRRKKSYHNSFTKCSFIKER</sequence>
<evidence type="ECO:0000259" key="1">
    <source>
        <dbReference type="Pfam" id="PF14111"/>
    </source>
</evidence>
<dbReference type="InterPro" id="IPR025558">
    <property type="entry name" value="DUF4283"/>
</dbReference>
<proteinExistence type="predicted"/>
<reference evidence="2 3" key="1">
    <citation type="submission" date="2020-09" db="EMBL/GenBank/DDBJ databases">
        <title>De no assembly of potato wild relative species, Solanum commersonii.</title>
        <authorList>
            <person name="Cho K."/>
        </authorList>
    </citation>
    <scope>NUCLEOTIDE SEQUENCE [LARGE SCALE GENOMIC DNA]</scope>
    <source>
        <strain evidence="2">LZ3.2</strain>
        <tissue evidence="2">Leaf</tissue>
    </source>
</reference>
<organism evidence="2 3">
    <name type="scientific">Solanum commersonii</name>
    <name type="common">Commerson's wild potato</name>
    <name type="synonym">Commerson's nightshade</name>
    <dbReference type="NCBI Taxonomy" id="4109"/>
    <lineage>
        <taxon>Eukaryota</taxon>
        <taxon>Viridiplantae</taxon>
        <taxon>Streptophyta</taxon>
        <taxon>Embryophyta</taxon>
        <taxon>Tracheophyta</taxon>
        <taxon>Spermatophyta</taxon>
        <taxon>Magnoliopsida</taxon>
        <taxon>eudicotyledons</taxon>
        <taxon>Gunneridae</taxon>
        <taxon>Pentapetalae</taxon>
        <taxon>asterids</taxon>
        <taxon>lamiids</taxon>
        <taxon>Solanales</taxon>
        <taxon>Solanaceae</taxon>
        <taxon>Solanoideae</taxon>
        <taxon>Solaneae</taxon>
        <taxon>Solanum</taxon>
    </lineage>
</organism>
<dbReference type="Pfam" id="PF14111">
    <property type="entry name" value="DUF4283"/>
    <property type="match status" value="1"/>
</dbReference>
<name>A0A9J5WZ24_SOLCO</name>
<keyword evidence="3" id="KW-1185">Reference proteome</keyword>
<dbReference type="PANTHER" id="PTHR31286">
    <property type="entry name" value="GLYCINE-RICH CELL WALL STRUCTURAL PROTEIN 1.8-LIKE"/>
    <property type="match status" value="1"/>
</dbReference>
<evidence type="ECO:0000313" key="3">
    <source>
        <dbReference type="Proteomes" id="UP000824120"/>
    </source>
</evidence>
<accession>A0A9J5WZ24</accession>
<dbReference type="OrthoDB" id="851886at2759"/>
<dbReference type="AlphaFoldDB" id="A0A9J5WZ24"/>
<dbReference type="Proteomes" id="UP000824120">
    <property type="component" value="Chromosome 10"/>
</dbReference>
<dbReference type="EMBL" id="JACXVP010000010">
    <property type="protein sequence ID" value="KAG5581018.1"/>
    <property type="molecule type" value="Genomic_DNA"/>
</dbReference>
<gene>
    <name evidence="2" type="ORF">H5410_051645</name>
</gene>
<dbReference type="PANTHER" id="PTHR31286:SF79">
    <property type="entry name" value="N-6 ADENINE-SPECIFIC DNA METHYLASE"/>
    <property type="match status" value="1"/>
</dbReference>
<evidence type="ECO:0000313" key="2">
    <source>
        <dbReference type="EMBL" id="KAG5581018.1"/>
    </source>
</evidence>